<proteinExistence type="predicted"/>
<dbReference type="Proteomes" id="UP000566819">
    <property type="component" value="Unassembled WGS sequence"/>
</dbReference>
<gene>
    <name evidence="2" type="ORF">G7Y89_g2755</name>
</gene>
<dbReference type="AlphaFoldDB" id="A0A8H4RTI8"/>
<name>A0A8H4RTI8_9HELO</name>
<evidence type="ECO:0000313" key="3">
    <source>
        <dbReference type="Proteomes" id="UP000566819"/>
    </source>
</evidence>
<feature type="domain" description="Clr5" evidence="1">
    <location>
        <begin position="138"/>
        <end position="190"/>
    </location>
</feature>
<reference evidence="2 3" key="1">
    <citation type="submission" date="2020-03" db="EMBL/GenBank/DDBJ databases">
        <title>Draft Genome Sequence of Cudoniella acicularis.</title>
        <authorList>
            <person name="Buettner E."/>
            <person name="Kellner H."/>
        </authorList>
    </citation>
    <scope>NUCLEOTIDE SEQUENCE [LARGE SCALE GENOMIC DNA]</scope>
    <source>
        <strain evidence="2 3">DSM 108380</strain>
    </source>
</reference>
<sequence>MEDLFLDHGGVLNLPAANNPLWANSPTGWLKVGLSSDPREHVATTRENQIWSSTHKRKAKLLEPEFHIKARWRRIMDDTLKCLKPEILFGHPGSQEWEAAVVKCLQLGCNTTFIEEVERRKNPNSKWTATIRKRVKTIEWEFHRRVLTGKYTEGPGKSLRRIVKEMFCEKGVKLSSDTLNERLNTWGVAKRPKPPTNFSAQNLEDLYTTALVGFSSSTATSVTFPGQNRAQCEEPAVDSFMSSLKWSPTLDPSDWTDMAPGSSPWDSESAGKDMPMLGHAGNAAFIDEQWGMNPGYYGKPHPPFENFSGDNLPQQILPCQGYSPPPVIPIGAETLIGGSSADNSFGFHYSHTALH</sequence>
<protein>
    <recommendedName>
        <fullName evidence="1">Clr5 domain-containing protein</fullName>
    </recommendedName>
</protein>
<accession>A0A8H4RTI8</accession>
<dbReference type="Pfam" id="PF14420">
    <property type="entry name" value="Clr5"/>
    <property type="match status" value="1"/>
</dbReference>
<comment type="caution">
    <text evidence="2">The sequence shown here is derived from an EMBL/GenBank/DDBJ whole genome shotgun (WGS) entry which is preliminary data.</text>
</comment>
<evidence type="ECO:0000313" key="2">
    <source>
        <dbReference type="EMBL" id="KAF4635333.1"/>
    </source>
</evidence>
<dbReference type="EMBL" id="JAAMPI010000125">
    <property type="protein sequence ID" value="KAF4635333.1"/>
    <property type="molecule type" value="Genomic_DNA"/>
</dbReference>
<organism evidence="2 3">
    <name type="scientific">Cudoniella acicularis</name>
    <dbReference type="NCBI Taxonomy" id="354080"/>
    <lineage>
        <taxon>Eukaryota</taxon>
        <taxon>Fungi</taxon>
        <taxon>Dikarya</taxon>
        <taxon>Ascomycota</taxon>
        <taxon>Pezizomycotina</taxon>
        <taxon>Leotiomycetes</taxon>
        <taxon>Helotiales</taxon>
        <taxon>Tricladiaceae</taxon>
        <taxon>Cudoniella</taxon>
    </lineage>
</organism>
<keyword evidence="3" id="KW-1185">Reference proteome</keyword>
<dbReference type="InterPro" id="IPR025676">
    <property type="entry name" value="Clr5_dom"/>
</dbReference>
<evidence type="ECO:0000259" key="1">
    <source>
        <dbReference type="Pfam" id="PF14420"/>
    </source>
</evidence>